<gene>
    <name evidence="2" type="ORF">SYYSPA8_13940</name>
</gene>
<keyword evidence="3" id="KW-1185">Reference proteome</keyword>
<organism evidence="2 3">
    <name type="scientific">Streptomyces yaizuensis</name>
    <dbReference type="NCBI Taxonomy" id="2989713"/>
    <lineage>
        <taxon>Bacteria</taxon>
        <taxon>Bacillati</taxon>
        <taxon>Actinomycetota</taxon>
        <taxon>Actinomycetes</taxon>
        <taxon>Kitasatosporales</taxon>
        <taxon>Streptomycetaceae</taxon>
        <taxon>Streptomyces</taxon>
    </lineage>
</organism>
<evidence type="ECO:0000256" key="1">
    <source>
        <dbReference type="SAM" id="MobiDB-lite"/>
    </source>
</evidence>
<dbReference type="Proteomes" id="UP001291653">
    <property type="component" value="Unassembled WGS sequence"/>
</dbReference>
<name>A0ABQ5NYV0_9ACTN</name>
<evidence type="ECO:0000313" key="2">
    <source>
        <dbReference type="EMBL" id="GLF95407.1"/>
    </source>
</evidence>
<comment type="caution">
    <text evidence="2">The sequence shown here is derived from an EMBL/GenBank/DDBJ whole genome shotgun (WGS) entry which is preliminary data.</text>
</comment>
<feature type="region of interest" description="Disordered" evidence="1">
    <location>
        <begin position="1"/>
        <end position="20"/>
    </location>
</feature>
<proteinExistence type="predicted"/>
<feature type="compositionally biased region" description="Gly residues" evidence="1">
    <location>
        <begin position="102"/>
        <end position="111"/>
    </location>
</feature>
<evidence type="ECO:0000313" key="3">
    <source>
        <dbReference type="Proteomes" id="UP001291653"/>
    </source>
</evidence>
<dbReference type="Pfam" id="PF19372">
    <property type="entry name" value="DUF5947"/>
    <property type="match status" value="2"/>
</dbReference>
<dbReference type="EMBL" id="BSBI01000005">
    <property type="protein sequence ID" value="GLF95407.1"/>
    <property type="molecule type" value="Genomic_DNA"/>
</dbReference>
<accession>A0ABQ5NYV0</accession>
<dbReference type="RefSeq" id="WP_407705997.1">
    <property type="nucleotide sequence ID" value="NZ_BSBI01000005.1"/>
</dbReference>
<feature type="region of interest" description="Disordered" evidence="1">
    <location>
        <begin position="80"/>
        <end position="111"/>
    </location>
</feature>
<dbReference type="InterPro" id="IPR045991">
    <property type="entry name" value="DUF5947"/>
</dbReference>
<sequence>MNGTPPHPAGDGTRLLRGLVGPAPARPERCGLCGLRLAPGHRHLADTTGRALVCACTACALLFQRPDAAQGRYLPLPERFLTDTGADTDPDADTDRDTGADGHSGTGPGDGAIGEAQWAALRIPVSTAFVLRDSALGRPVLCYPSPAGATEADLDESAWRTVFGANRLAAALRPDVEALLLRRTPRRVHCYLVPVDLAYELVGRMRLRWHGFDGGAEARAELDAFFAALQERARPLTEAAVA</sequence>
<reference evidence="2 3" key="1">
    <citation type="submission" date="2022-10" db="EMBL/GenBank/DDBJ databases">
        <title>Draft genome sequence of Streptomyces sp. YSPA8.</title>
        <authorList>
            <person name="Moriuchi R."/>
            <person name="Dohra H."/>
            <person name="Yamamura H."/>
            <person name="Kodani S."/>
        </authorList>
    </citation>
    <scope>NUCLEOTIDE SEQUENCE [LARGE SCALE GENOMIC DNA]</scope>
    <source>
        <strain evidence="2 3">YSPA8</strain>
    </source>
</reference>
<protein>
    <submittedName>
        <fullName evidence="2">DUF5947 family protein</fullName>
    </submittedName>
</protein>